<evidence type="ECO:0000313" key="3">
    <source>
        <dbReference type="Proteomes" id="UP000023152"/>
    </source>
</evidence>
<sequence length="226" mass="26531">MFKVDPHDKKKTCKKHVFSLKKYWLIRHDKGQAKIKELGCHTSYCSKHSGKHNLNKQLKQTKTTINTNLGISINFDNISIINAYINNNLIETMNKEPVQLPDSFLCNVLYTLKNESMHYIKVFLSKQIKALKRILKKKQIKEKAKKKKKGKRSNASETSTVVCKEKLYNQKNLAFLVFNLYMFIEIFYASFFFILCLKNSMFKKLSYQTKSLKLIILTNVKVFNEQ</sequence>
<keyword evidence="1" id="KW-0812">Transmembrane</keyword>
<organism evidence="2 3">
    <name type="scientific">Reticulomyxa filosa</name>
    <dbReference type="NCBI Taxonomy" id="46433"/>
    <lineage>
        <taxon>Eukaryota</taxon>
        <taxon>Sar</taxon>
        <taxon>Rhizaria</taxon>
        <taxon>Retaria</taxon>
        <taxon>Foraminifera</taxon>
        <taxon>Monothalamids</taxon>
        <taxon>Reticulomyxidae</taxon>
        <taxon>Reticulomyxa</taxon>
    </lineage>
</organism>
<proteinExistence type="predicted"/>
<dbReference type="Proteomes" id="UP000023152">
    <property type="component" value="Unassembled WGS sequence"/>
</dbReference>
<keyword evidence="1" id="KW-0472">Membrane</keyword>
<name>X6P3N0_RETFI</name>
<keyword evidence="3" id="KW-1185">Reference proteome</keyword>
<protein>
    <submittedName>
        <fullName evidence="2">Uncharacterized protein</fullName>
    </submittedName>
</protein>
<evidence type="ECO:0000256" key="1">
    <source>
        <dbReference type="SAM" id="Phobius"/>
    </source>
</evidence>
<gene>
    <name evidence="2" type="ORF">RFI_04310</name>
</gene>
<dbReference type="AlphaFoldDB" id="X6P3N0"/>
<feature type="transmembrane region" description="Helical" evidence="1">
    <location>
        <begin position="173"/>
        <end position="197"/>
    </location>
</feature>
<dbReference type="EMBL" id="ASPP01003917">
    <property type="protein sequence ID" value="ETO32806.1"/>
    <property type="molecule type" value="Genomic_DNA"/>
</dbReference>
<comment type="caution">
    <text evidence="2">The sequence shown here is derived from an EMBL/GenBank/DDBJ whole genome shotgun (WGS) entry which is preliminary data.</text>
</comment>
<accession>X6P3N0</accession>
<keyword evidence="1" id="KW-1133">Transmembrane helix</keyword>
<evidence type="ECO:0000313" key="2">
    <source>
        <dbReference type="EMBL" id="ETO32806.1"/>
    </source>
</evidence>
<reference evidence="2 3" key="1">
    <citation type="journal article" date="2013" name="Curr. Biol.">
        <title>The Genome of the Foraminiferan Reticulomyxa filosa.</title>
        <authorList>
            <person name="Glockner G."/>
            <person name="Hulsmann N."/>
            <person name="Schleicher M."/>
            <person name="Noegel A.A."/>
            <person name="Eichinger L."/>
            <person name="Gallinger C."/>
            <person name="Pawlowski J."/>
            <person name="Sierra R."/>
            <person name="Euteneuer U."/>
            <person name="Pillet L."/>
            <person name="Moustafa A."/>
            <person name="Platzer M."/>
            <person name="Groth M."/>
            <person name="Szafranski K."/>
            <person name="Schliwa M."/>
        </authorList>
    </citation>
    <scope>NUCLEOTIDE SEQUENCE [LARGE SCALE GENOMIC DNA]</scope>
</reference>